<organism evidence="1">
    <name type="scientific">bioreactor metagenome</name>
    <dbReference type="NCBI Taxonomy" id="1076179"/>
    <lineage>
        <taxon>unclassified sequences</taxon>
        <taxon>metagenomes</taxon>
        <taxon>ecological metagenomes</taxon>
    </lineage>
</organism>
<dbReference type="EMBL" id="VSSQ01026529">
    <property type="protein sequence ID" value="MPM75291.1"/>
    <property type="molecule type" value="Genomic_DNA"/>
</dbReference>
<proteinExistence type="predicted"/>
<sequence>MRDRDLPGADQRFAVKAHLLDHLRFPAEAFHVVHVGEHRVKALHPGRPGRDQHVRAAAQHFQAVRVVARLHGFAVVAPGDRNADHPFRAGQADLVGVQDAFGRFQRRHHQRHAGFFAKFSFRLFNVFNDRPHVPGAFALGDADAVGPRRHADPDIFLPVGRIQAVDAHNALHAPVVDRGQRAVEREARRVLLVLGHRVFKVDHQGVRAVDIGILEQAQPLGIEKHHRAARALQPFPDLFGHLMAPPQGKAASGSVPAARNAAHSRRAFSVHSSAPLSTTLTRASAMSRRFIVSSTQALIWRPYCASTLERISIESPSPGSSVTCASLDSSVPAIAGFFTCILLPPL</sequence>
<gene>
    <name evidence="1" type="ORF">SDC9_122283</name>
</gene>
<evidence type="ECO:0000313" key="1">
    <source>
        <dbReference type="EMBL" id="MPM75291.1"/>
    </source>
</evidence>
<reference evidence="1" key="1">
    <citation type="submission" date="2019-08" db="EMBL/GenBank/DDBJ databases">
        <authorList>
            <person name="Kucharzyk K."/>
            <person name="Murdoch R.W."/>
            <person name="Higgins S."/>
            <person name="Loffler F."/>
        </authorList>
    </citation>
    <scope>NUCLEOTIDE SEQUENCE</scope>
</reference>
<accession>A0A645CEB5</accession>
<dbReference type="AlphaFoldDB" id="A0A645CEB5"/>
<name>A0A645CEB5_9ZZZZ</name>
<comment type="caution">
    <text evidence="1">The sequence shown here is derived from an EMBL/GenBank/DDBJ whole genome shotgun (WGS) entry which is preliminary data.</text>
</comment>
<protein>
    <submittedName>
        <fullName evidence="1">Uncharacterized protein</fullName>
    </submittedName>
</protein>